<dbReference type="InterPro" id="IPR020846">
    <property type="entry name" value="MFS_dom"/>
</dbReference>
<feature type="transmembrane region" description="Helical" evidence="6">
    <location>
        <begin position="177"/>
        <end position="195"/>
    </location>
</feature>
<dbReference type="PANTHER" id="PTHR23501:SF33">
    <property type="entry name" value="MAJOR FACILITATOR SUPERFAMILY (MFS) PROFILE DOMAIN-CONTAINING PROTEIN"/>
    <property type="match status" value="1"/>
</dbReference>
<feature type="domain" description="Major facilitator superfamily (MFS) profile" evidence="7">
    <location>
        <begin position="35"/>
        <end position="549"/>
    </location>
</feature>
<feature type="compositionally biased region" description="Basic and acidic residues" evidence="5">
    <location>
        <begin position="211"/>
        <end position="224"/>
    </location>
</feature>
<evidence type="ECO:0000259" key="7">
    <source>
        <dbReference type="PROSITE" id="PS50850"/>
    </source>
</evidence>
<dbReference type="EMBL" id="JAPZBS010000007">
    <property type="protein sequence ID" value="KAJ5368826.1"/>
    <property type="molecule type" value="Genomic_DNA"/>
</dbReference>
<dbReference type="PROSITE" id="PS50850">
    <property type="entry name" value="MFS"/>
    <property type="match status" value="1"/>
</dbReference>
<feature type="transmembrane region" description="Helical" evidence="6">
    <location>
        <begin position="398"/>
        <end position="417"/>
    </location>
</feature>
<dbReference type="InterPro" id="IPR036259">
    <property type="entry name" value="MFS_trans_sf"/>
</dbReference>
<feature type="transmembrane region" description="Helical" evidence="6">
    <location>
        <begin position="232"/>
        <end position="252"/>
    </location>
</feature>
<reference evidence="8" key="1">
    <citation type="submission" date="2022-11" db="EMBL/GenBank/DDBJ databases">
        <authorList>
            <person name="Petersen C."/>
        </authorList>
    </citation>
    <scope>NUCLEOTIDE SEQUENCE</scope>
    <source>
        <strain evidence="8">IBT 29864</strain>
    </source>
</reference>
<dbReference type="InterPro" id="IPR011701">
    <property type="entry name" value="MFS"/>
</dbReference>
<feature type="transmembrane region" description="Helical" evidence="6">
    <location>
        <begin position="101"/>
        <end position="125"/>
    </location>
</feature>
<feature type="transmembrane region" description="Helical" evidence="6">
    <location>
        <begin position="264"/>
        <end position="286"/>
    </location>
</feature>
<dbReference type="Proteomes" id="UP001147782">
    <property type="component" value="Unassembled WGS sequence"/>
</dbReference>
<dbReference type="AlphaFoldDB" id="A0A9W9RZ04"/>
<keyword evidence="2 6" id="KW-0812">Transmembrane</keyword>
<evidence type="ECO:0000313" key="8">
    <source>
        <dbReference type="EMBL" id="KAJ5368826.1"/>
    </source>
</evidence>
<keyword evidence="4 6" id="KW-0472">Membrane</keyword>
<dbReference type="PANTHER" id="PTHR23501">
    <property type="entry name" value="MAJOR FACILITATOR SUPERFAMILY"/>
    <property type="match status" value="1"/>
</dbReference>
<keyword evidence="9" id="KW-1185">Reference proteome</keyword>
<feature type="transmembrane region" description="Helical" evidence="6">
    <location>
        <begin position="145"/>
        <end position="170"/>
    </location>
</feature>
<sequence length="553" mass="60663">MGANENEISFDASASESGTVVNHEEGKPLKKSKLLLAVLYFGTFLGISDEFFVLTTSRQIAESFHQGAAGSWLFVGYNLGYSMALPIYGRLYEVLGQRKTFLIAYASYGVGCIVSGTPHEFYAIVAGRFLVGAGASDIASIREVAVFRSHLMVVMLVGAVSGGPLGAILAGTIGWRWSFLVHIPFVVLCAIVVFFKLRPKNSQPAAETSSDEERNIEKKEETPKAPRPPLDIPGIITLSCAILCFVILVEMLEDLDAVKRHIGLIVGLGVGFVVFTATFISIEVFWAKNPVIPLHLLKTTQVGLVWGTTFFMQMGNYGFVASIAPYFARVHGLTTIETGLCLGPTAVGAAAGSVLTGMLVKRSGKHRVWAIVGLSTALMSFALILPRWSLFEQHMWELFYSFFFSWGLGMTLSAQFVGLSASTPEEYAATSITSYYLFQQAGTMIGITMTTVLQHLVFKEKLESTIGESPEDLKKIDHILDNVDYSRSLPKPLLRAVNKDFRESYMVLIRMFPDLFTSSEKGPEYANRTITVFVMATVAISLLLVLRQKNITI</sequence>
<dbReference type="Pfam" id="PF07690">
    <property type="entry name" value="MFS_1"/>
    <property type="match status" value="1"/>
</dbReference>
<proteinExistence type="predicted"/>
<evidence type="ECO:0000256" key="2">
    <source>
        <dbReference type="ARBA" id="ARBA00022692"/>
    </source>
</evidence>
<dbReference type="GO" id="GO:0000329">
    <property type="term" value="C:fungal-type vacuole membrane"/>
    <property type="evidence" value="ECO:0007669"/>
    <property type="project" value="TreeGrafter"/>
</dbReference>
<evidence type="ECO:0000256" key="5">
    <source>
        <dbReference type="SAM" id="MobiDB-lite"/>
    </source>
</evidence>
<reference evidence="8" key="2">
    <citation type="journal article" date="2023" name="IMA Fungus">
        <title>Comparative genomic study of the Penicillium genus elucidates a diverse pangenome and 15 lateral gene transfer events.</title>
        <authorList>
            <person name="Petersen C."/>
            <person name="Sorensen T."/>
            <person name="Nielsen M.R."/>
            <person name="Sondergaard T.E."/>
            <person name="Sorensen J.L."/>
            <person name="Fitzpatrick D.A."/>
            <person name="Frisvad J.C."/>
            <person name="Nielsen K.L."/>
        </authorList>
    </citation>
    <scope>NUCLEOTIDE SEQUENCE</scope>
    <source>
        <strain evidence="8">IBT 29864</strain>
    </source>
</reference>
<evidence type="ECO:0000256" key="6">
    <source>
        <dbReference type="SAM" id="Phobius"/>
    </source>
</evidence>
<feature type="transmembrane region" description="Helical" evidence="6">
    <location>
        <begin position="34"/>
        <end position="57"/>
    </location>
</feature>
<dbReference type="Gene3D" id="1.20.1250.20">
    <property type="entry name" value="MFS general substrate transporter like domains"/>
    <property type="match status" value="1"/>
</dbReference>
<evidence type="ECO:0000256" key="3">
    <source>
        <dbReference type="ARBA" id="ARBA00022989"/>
    </source>
</evidence>
<feature type="transmembrane region" description="Helical" evidence="6">
    <location>
        <begin position="69"/>
        <end position="89"/>
    </location>
</feature>
<dbReference type="SUPFAM" id="SSF103473">
    <property type="entry name" value="MFS general substrate transporter"/>
    <property type="match status" value="1"/>
</dbReference>
<dbReference type="RefSeq" id="XP_056553568.1">
    <property type="nucleotide sequence ID" value="XM_056701505.1"/>
</dbReference>
<feature type="transmembrane region" description="Helical" evidence="6">
    <location>
        <begin position="306"/>
        <end position="328"/>
    </location>
</feature>
<feature type="transmembrane region" description="Helical" evidence="6">
    <location>
        <begin position="525"/>
        <end position="546"/>
    </location>
</feature>
<evidence type="ECO:0000256" key="4">
    <source>
        <dbReference type="ARBA" id="ARBA00023136"/>
    </source>
</evidence>
<accession>A0A9W9RZ04</accession>
<keyword evidence="3 6" id="KW-1133">Transmembrane helix</keyword>
<evidence type="ECO:0000313" key="9">
    <source>
        <dbReference type="Proteomes" id="UP001147782"/>
    </source>
</evidence>
<feature type="transmembrane region" description="Helical" evidence="6">
    <location>
        <begin position="366"/>
        <end position="386"/>
    </location>
</feature>
<name>A0A9W9RZ04_9EURO</name>
<dbReference type="OrthoDB" id="6770063at2759"/>
<organism evidence="8 9">
    <name type="scientific">Penicillium cataractarum</name>
    <dbReference type="NCBI Taxonomy" id="2100454"/>
    <lineage>
        <taxon>Eukaryota</taxon>
        <taxon>Fungi</taxon>
        <taxon>Dikarya</taxon>
        <taxon>Ascomycota</taxon>
        <taxon>Pezizomycotina</taxon>
        <taxon>Eurotiomycetes</taxon>
        <taxon>Eurotiomycetidae</taxon>
        <taxon>Eurotiales</taxon>
        <taxon>Aspergillaceae</taxon>
        <taxon>Penicillium</taxon>
    </lineage>
</organism>
<comment type="caution">
    <text evidence="8">The sequence shown here is derived from an EMBL/GenBank/DDBJ whole genome shotgun (WGS) entry which is preliminary data.</text>
</comment>
<comment type="subcellular location">
    <subcellularLocation>
        <location evidence="1">Membrane</location>
        <topology evidence="1">Multi-pass membrane protein</topology>
    </subcellularLocation>
</comment>
<protein>
    <recommendedName>
        <fullName evidence="7">Major facilitator superfamily (MFS) profile domain-containing protein</fullName>
    </recommendedName>
</protein>
<feature type="region of interest" description="Disordered" evidence="5">
    <location>
        <begin position="203"/>
        <end position="228"/>
    </location>
</feature>
<dbReference type="GO" id="GO:0015174">
    <property type="term" value="F:basic amino acid transmembrane transporter activity"/>
    <property type="evidence" value="ECO:0007669"/>
    <property type="project" value="TreeGrafter"/>
</dbReference>
<evidence type="ECO:0000256" key="1">
    <source>
        <dbReference type="ARBA" id="ARBA00004141"/>
    </source>
</evidence>
<gene>
    <name evidence="8" type="ORF">N7496_008586</name>
</gene>
<dbReference type="GeneID" id="81440684"/>